<gene>
    <name evidence="2" type="ORF">SLOPH_2297</name>
</gene>
<organism evidence="2 3">
    <name type="scientific">Spraguea lophii (strain 42_110)</name>
    <name type="common">Microsporidian parasite</name>
    <dbReference type="NCBI Taxonomy" id="1358809"/>
    <lineage>
        <taxon>Eukaryota</taxon>
        <taxon>Fungi</taxon>
        <taxon>Fungi incertae sedis</taxon>
        <taxon>Microsporidia</taxon>
        <taxon>Spragueidae</taxon>
        <taxon>Spraguea</taxon>
    </lineage>
</organism>
<name>S7XLB0_SPRLO</name>
<dbReference type="Proteomes" id="UP000014978">
    <property type="component" value="Unassembled WGS sequence"/>
</dbReference>
<sequence>MSDDGNDTMDDSEVSVNNIDDNINNTDDNDENIITNITNNNTSYITNNITNNLDTIGSSSILIALITVAQFDIPYMFISTKNDIKNINRRIEYKDKKFNTVIKNFIDENNFYALNYNDDSIYNIFYNIDLLTQHMDDADI</sequence>
<evidence type="ECO:0000256" key="1">
    <source>
        <dbReference type="SAM" id="MobiDB-lite"/>
    </source>
</evidence>
<feature type="region of interest" description="Disordered" evidence="1">
    <location>
        <begin position="1"/>
        <end position="24"/>
    </location>
</feature>
<proteinExistence type="predicted"/>
<dbReference type="VEuPathDB" id="MicrosporidiaDB:SLOPH_2297"/>
<keyword evidence="3" id="KW-1185">Reference proteome</keyword>
<evidence type="ECO:0000313" key="2">
    <source>
        <dbReference type="EMBL" id="EPR79859.1"/>
    </source>
</evidence>
<dbReference type="AlphaFoldDB" id="S7XLB0"/>
<comment type="caution">
    <text evidence="2">The sequence shown here is derived from an EMBL/GenBank/DDBJ whole genome shotgun (WGS) entry which is preliminary data.</text>
</comment>
<dbReference type="HOGENOM" id="CLU_1836447_0_0_1"/>
<feature type="compositionally biased region" description="Acidic residues" evidence="1">
    <location>
        <begin position="1"/>
        <end position="13"/>
    </location>
</feature>
<protein>
    <submittedName>
        <fullName evidence="2">Uncharacterized protein</fullName>
    </submittedName>
</protein>
<evidence type="ECO:0000313" key="3">
    <source>
        <dbReference type="Proteomes" id="UP000014978"/>
    </source>
</evidence>
<reference evidence="3" key="1">
    <citation type="journal article" date="2013" name="PLoS Genet.">
        <title>The genome of Spraguea lophii and the basis of host-microsporidian interactions.</title>
        <authorList>
            <person name="Campbell S.E."/>
            <person name="Williams T.A."/>
            <person name="Yousuf A."/>
            <person name="Soanes D.M."/>
            <person name="Paszkiewicz K.H."/>
            <person name="Williams B.A.P."/>
        </authorList>
    </citation>
    <scope>NUCLEOTIDE SEQUENCE [LARGE SCALE GENOMIC DNA]</scope>
    <source>
        <strain evidence="3">42_110</strain>
    </source>
</reference>
<dbReference type="InParanoid" id="S7XLB0"/>
<accession>S7XLB0</accession>
<dbReference type="EMBL" id="ATCN01000087">
    <property type="protein sequence ID" value="EPR79859.1"/>
    <property type="molecule type" value="Genomic_DNA"/>
</dbReference>